<name>A0A402D447_9BACT</name>
<accession>A0A402D447</accession>
<sequence>MKVNLARKRQWIVLLLIAGRAFKIVVITIPLVLLAVFALWLTPYGGRLLWDISNQPFLRSDVSTLFRGQGVIPQDLDCHMVGTTRSGYCTFHVSPKDADKAVRKFNLTRLPSYQKLGIFTEYELHIPGVFVPRELALPKLDEHFAKVFHDDYPQIEQDYVAGADVQCFVTSTSSNMAALVPSANSPHFHSLYIFYRPSTGEMSAEVQYPYG</sequence>
<gene>
    <name evidence="1" type="ORF">CCAX7_32410</name>
</gene>
<dbReference type="Proteomes" id="UP000287394">
    <property type="component" value="Chromosome"/>
</dbReference>
<dbReference type="EMBL" id="AP025739">
    <property type="protein sequence ID" value="BDI31190.1"/>
    <property type="molecule type" value="Genomic_DNA"/>
</dbReference>
<organism evidence="1 2">
    <name type="scientific">Capsulimonas corticalis</name>
    <dbReference type="NCBI Taxonomy" id="2219043"/>
    <lineage>
        <taxon>Bacteria</taxon>
        <taxon>Bacillati</taxon>
        <taxon>Armatimonadota</taxon>
        <taxon>Armatimonadia</taxon>
        <taxon>Capsulimonadales</taxon>
        <taxon>Capsulimonadaceae</taxon>
        <taxon>Capsulimonas</taxon>
    </lineage>
</organism>
<evidence type="ECO:0000313" key="1">
    <source>
        <dbReference type="EMBL" id="BDI31190.1"/>
    </source>
</evidence>
<protein>
    <submittedName>
        <fullName evidence="1">Uncharacterized protein</fullName>
    </submittedName>
</protein>
<dbReference type="AlphaFoldDB" id="A0A402D447"/>
<keyword evidence="2" id="KW-1185">Reference proteome</keyword>
<proteinExistence type="predicted"/>
<reference evidence="1 2" key="1">
    <citation type="journal article" date="2019" name="Int. J. Syst. Evol. Microbiol.">
        <title>Capsulimonas corticalis gen. nov., sp. nov., an aerobic capsulated bacterium, of a novel bacterial order, Capsulimonadales ord. nov., of the class Armatimonadia of the phylum Armatimonadetes.</title>
        <authorList>
            <person name="Li J."/>
            <person name="Kudo C."/>
            <person name="Tonouchi A."/>
        </authorList>
    </citation>
    <scope>NUCLEOTIDE SEQUENCE [LARGE SCALE GENOMIC DNA]</scope>
    <source>
        <strain evidence="1 2">AX-7</strain>
    </source>
</reference>
<evidence type="ECO:0000313" key="2">
    <source>
        <dbReference type="Proteomes" id="UP000287394"/>
    </source>
</evidence>
<dbReference type="KEGG" id="ccot:CCAX7_32410"/>